<evidence type="ECO:0000313" key="2">
    <source>
        <dbReference type="Proteomes" id="UP000278746"/>
    </source>
</evidence>
<name>A0A3M7TN18_9BACI</name>
<dbReference type="Proteomes" id="UP000278746">
    <property type="component" value="Unassembled WGS sequence"/>
</dbReference>
<dbReference type="OrthoDB" id="8375at2"/>
<dbReference type="EMBL" id="RHIB01000003">
    <property type="protein sequence ID" value="RNA66778.1"/>
    <property type="molecule type" value="Genomic_DNA"/>
</dbReference>
<protein>
    <submittedName>
        <fullName evidence="1">Uncharacterized protein</fullName>
    </submittedName>
</protein>
<dbReference type="RefSeq" id="WP_122900563.1">
    <property type="nucleotide sequence ID" value="NZ_RHIB01000003.1"/>
</dbReference>
<accession>A0A3M7TN18</accession>
<sequence>MGTVSPFFFTTGPIENAYFNSTEVLALKFLNDSNSPISVRAQVYGLNGGKDLLFDTGVINLDSCESTFNFVNFEAEGIPVPAQFEVVFISSIKSGALFSVWGYHIDENDNLISNPEHRVLHSELTKLRNICEPG</sequence>
<comment type="caution">
    <text evidence="1">The sequence shown here is derived from an EMBL/GenBank/DDBJ whole genome shotgun (WGS) entry which is preliminary data.</text>
</comment>
<evidence type="ECO:0000313" key="1">
    <source>
        <dbReference type="EMBL" id="RNA66778.1"/>
    </source>
</evidence>
<gene>
    <name evidence="1" type="ORF">EBO34_16340</name>
</gene>
<reference evidence="1 2" key="1">
    <citation type="submission" date="2018-10" db="EMBL/GenBank/DDBJ databases">
        <title>Bacillus Keqinensis sp. nov., a moderately halophilic bacterium isolated from a saline-alkaline lake.</title>
        <authorList>
            <person name="Wang H."/>
        </authorList>
    </citation>
    <scope>NUCLEOTIDE SEQUENCE [LARGE SCALE GENOMIC DNA]</scope>
    <source>
        <strain evidence="1 2">KQ-3</strain>
    </source>
</reference>
<organism evidence="1 2">
    <name type="scientific">Alteribacter keqinensis</name>
    <dbReference type="NCBI Taxonomy" id="2483800"/>
    <lineage>
        <taxon>Bacteria</taxon>
        <taxon>Bacillati</taxon>
        <taxon>Bacillota</taxon>
        <taxon>Bacilli</taxon>
        <taxon>Bacillales</taxon>
        <taxon>Bacillaceae</taxon>
        <taxon>Alteribacter</taxon>
    </lineage>
</organism>
<proteinExistence type="predicted"/>
<dbReference type="AlphaFoldDB" id="A0A3M7TN18"/>
<keyword evidence="2" id="KW-1185">Reference proteome</keyword>